<dbReference type="InParanoid" id="A0A0H2RWY0"/>
<name>A0A0H2RWY0_9AGAM</name>
<dbReference type="Proteomes" id="UP000053477">
    <property type="component" value="Unassembled WGS sequence"/>
</dbReference>
<organism evidence="1 2">
    <name type="scientific">Schizopora paradoxa</name>
    <dbReference type="NCBI Taxonomy" id="27342"/>
    <lineage>
        <taxon>Eukaryota</taxon>
        <taxon>Fungi</taxon>
        <taxon>Dikarya</taxon>
        <taxon>Basidiomycota</taxon>
        <taxon>Agaricomycotina</taxon>
        <taxon>Agaricomycetes</taxon>
        <taxon>Hymenochaetales</taxon>
        <taxon>Schizoporaceae</taxon>
        <taxon>Schizopora</taxon>
    </lineage>
</organism>
<protein>
    <submittedName>
        <fullName evidence="1">Uncharacterized protein</fullName>
    </submittedName>
</protein>
<proteinExistence type="predicted"/>
<reference evidence="1 2" key="1">
    <citation type="submission" date="2015-04" db="EMBL/GenBank/DDBJ databases">
        <title>Complete genome sequence of Schizopora paradoxa KUC8140, a cosmopolitan wood degrader in East Asia.</title>
        <authorList>
            <consortium name="DOE Joint Genome Institute"/>
            <person name="Min B."/>
            <person name="Park H."/>
            <person name="Jang Y."/>
            <person name="Kim J.-J."/>
            <person name="Kim K.H."/>
            <person name="Pangilinan J."/>
            <person name="Lipzen A."/>
            <person name="Riley R."/>
            <person name="Grigoriev I.V."/>
            <person name="Spatafora J.W."/>
            <person name="Choi I.-G."/>
        </authorList>
    </citation>
    <scope>NUCLEOTIDE SEQUENCE [LARGE SCALE GENOMIC DNA]</scope>
    <source>
        <strain evidence="1 2">KUC8140</strain>
    </source>
</reference>
<gene>
    <name evidence="1" type="ORF">SCHPADRAFT_211896</name>
</gene>
<sequence length="191" mass="22001">MLVLMYDLPTVWPPHSSIWPYKRHHPCLRPLLEICFRTIALTRSCASPAQGRRFVIDPRISPLFPLRRVWTQRVATILLCSFETVPRLLLLVPVKALENDDTVPQVRIDTSLSLLVKISIFALCETFRRSTGIRLRTTFTPGFPKTPYSASTYELGRQLWHLKKRQHTAASILHVQISLKWQVAKMGSGDW</sequence>
<dbReference type="EMBL" id="KQ085915">
    <property type="protein sequence ID" value="KLO16540.1"/>
    <property type="molecule type" value="Genomic_DNA"/>
</dbReference>
<evidence type="ECO:0000313" key="2">
    <source>
        <dbReference type="Proteomes" id="UP000053477"/>
    </source>
</evidence>
<dbReference type="AlphaFoldDB" id="A0A0H2RWY0"/>
<keyword evidence="2" id="KW-1185">Reference proteome</keyword>
<accession>A0A0H2RWY0</accession>
<evidence type="ECO:0000313" key="1">
    <source>
        <dbReference type="EMBL" id="KLO16540.1"/>
    </source>
</evidence>